<reference evidence="5" key="1">
    <citation type="journal article" date="2021" name="PeerJ">
        <title>Extensive microbial diversity within the chicken gut microbiome revealed by metagenomics and culture.</title>
        <authorList>
            <person name="Gilroy R."/>
            <person name="Ravi A."/>
            <person name="Getino M."/>
            <person name="Pursley I."/>
            <person name="Horton D.L."/>
            <person name="Alikhan N.F."/>
            <person name="Baker D."/>
            <person name="Gharbi K."/>
            <person name="Hall N."/>
            <person name="Watson M."/>
            <person name="Adriaenssens E.M."/>
            <person name="Foster-Nyarko E."/>
            <person name="Jarju S."/>
            <person name="Secka A."/>
            <person name="Antonio M."/>
            <person name="Oren A."/>
            <person name="Chaudhuri R.R."/>
            <person name="La Ragione R."/>
            <person name="Hildebrand F."/>
            <person name="Pallen M.J."/>
        </authorList>
    </citation>
    <scope>NUCLEOTIDE SEQUENCE</scope>
    <source>
        <strain evidence="5">CHK186-1790</strain>
    </source>
</reference>
<name>A0A9D2T1I1_9FIRM</name>
<dbReference type="PROSITE" id="PS52050">
    <property type="entry name" value="WYL"/>
    <property type="match status" value="1"/>
</dbReference>
<dbReference type="PANTHER" id="PTHR34580:SF1">
    <property type="entry name" value="PROTEIN PAFC"/>
    <property type="match status" value="1"/>
</dbReference>
<gene>
    <name evidence="5" type="ORF">H9701_08905</name>
</gene>
<comment type="caution">
    <text evidence="5">The sequence shown here is derived from an EMBL/GenBank/DDBJ whole genome shotgun (WGS) entry which is preliminary data.</text>
</comment>
<dbReference type="InterPro" id="IPR026881">
    <property type="entry name" value="WYL_dom"/>
</dbReference>
<dbReference type="EMBL" id="DWWJ01000161">
    <property type="protein sequence ID" value="HJC41655.1"/>
    <property type="molecule type" value="Genomic_DNA"/>
</dbReference>
<feature type="domain" description="Putative zinc ribbon" evidence="2">
    <location>
        <begin position="328"/>
        <end position="408"/>
    </location>
</feature>
<sequence length="410" mass="45663">MSVSRLFSIVYLLLDRRQMSAVQLAQRFEVSVRTIYRDVDALSAAGVPIYASPGRNGGIALLDGFLLDRAALSREEQAALLTALRNLPGNEGPAQTALTKLAGLFGRREPDWLQVDLTPWSVPPGADGRFDTLKAAILQRRQAAFSYLSASGQETRRRVLPVRLVFKGRAWYLQGWCLDRDAYRTFRLSRILALEVSQDRFSRELPPPPPVEDWEGAAGPCVPLSLRFSPRMAFRVYDEFAPGAITREAGGSLLVRTSVPAGGWLCGYLLSFGPEVEVLSPECVRETLRALALRTAEKSENLDANCQGFSGTMEPSQIEEAFSMETHFCQSCGMPITDPQLRGTEADGQASPHYCKFCYDHGAFTGEMTMEQMIDFCVPILVREHPGLTEEQARAQMRGFFPTLLRWRKD</sequence>
<dbReference type="AlphaFoldDB" id="A0A9D2T1I1"/>
<evidence type="ECO:0000259" key="2">
    <source>
        <dbReference type="Pfam" id="PF12674"/>
    </source>
</evidence>
<accession>A0A9D2T1I1</accession>
<dbReference type="InterPro" id="IPR036388">
    <property type="entry name" value="WH-like_DNA-bd_sf"/>
</dbReference>
<dbReference type="Gene3D" id="1.10.10.10">
    <property type="entry name" value="Winged helix-like DNA-binding domain superfamily/Winged helix DNA-binding domain"/>
    <property type="match status" value="1"/>
</dbReference>
<dbReference type="Pfam" id="PF12674">
    <property type="entry name" value="Zn_ribbon_2"/>
    <property type="match status" value="1"/>
</dbReference>
<dbReference type="InterPro" id="IPR051534">
    <property type="entry name" value="CBASS_pafABC_assoc_protein"/>
</dbReference>
<dbReference type="InterPro" id="IPR057727">
    <property type="entry name" value="WCX_dom"/>
</dbReference>
<dbReference type="Pfam" id="PF13280">
    <property type="entry name" value="WYL"/>
    <property type="match status" value="1"/>
</dbReference>
<feature type="domain" description="Helix-turn-helix type 11" evidence="1">
    <location>
        <begin position="5"/>
        <end position="57"/>
    </location>
</feature>
<dbReference type="Pfam" id="PF25583">
    <property type="entry name" value="WCX"/>
    <property type="match status" value="1"/>
</dbReference>
<organism evidence="5 6">
    <name type="scientific">Candidatus Intestinimonas pullistercoris</name>
    <dbReference type="NCBI Taxonomy" id="2838623"/>
    <lineage>
        <taxon>Bacteria</taxon>
        <taxon>Bacillati</taxon>
        <taxon>Bacillota</taxon>
        <taxon>Clostridia</taxon>
        <taxon>Eubacteriales</taxon>
        <taxon>Intestinimonas</taxon>
    </lineage>
</organism>
<feature type="domain" description="WCX" evidence="4">
    <location>
        <begin position="223"/>
        <end position="294"/>
    </location>
</feature>
<dbReference type="Proteomes" id="UP000823882">
    <property type="component" value="Unassembled WGS sequence"/>
</dbReference>
<evidence type="ECO:0000259" key="3">
    <source>
        <dbReference type="Pfam" id="PF13280"/>
    </source>
</evidence>
<proteinExistence type="predicted"/>
<dbReference type="InterPro" id="IPR025868">
    <property type="entry name" value="Zn_ribbon_dom_put"/>
</dbReference>
<dbReference type="SUPFAM" id="SSF46785">
    <property type="entry name" value="Winged helix' DNA-binding domain"/>
    <property type="match status" value="1"/>
</dbReference>
<evidence type="ECO:0000259" key="1">
    <source>
        <dbReference type="Pfam" id="PF08279"/>
    </source>
</evidence>
<feature type="domain" description="WYL" evidence="3">
    <location>
        <begin position="130"/>
        <end position="196"/>
    </location>
</feature>
<dbReference type="InterPro" id="IPR013196">
    <property type="entry name" value="HTH_11"/>
</dbReference>
<protein>
    <submittedName>
        <fullName evidence="5">WYL domain-containing protein</fullName>
    </submittedName>
</protein>
<dbReference type="InterPro" id="IPR036390">
    <property type="entry name" value="WH_DNA-bd_sf"/>
</dbReference>
<dbReference type="Pfam" id="PF08279">
    <property type="entry name" value="HTH_11"/>
    <property type="match status" value="1"/>
</dbReference>
<dbReference type="PANTHER" id="PTHR34580">
    <property type="match status" value="1"/>
</dbReference>
<reference evidence="5" key="2">
    <citation type="submission" date="2021-04" db="EMBL/GenBank/DDBJ databases">
        <authorList>
            <person name="Gilroy R."/>
        </authorList>
    </citation>
    <scope>NUCLEOTIDE SEQUENCE</scope>
    <source>
        <strain evidence="5">CHK186-1790</strain>
    </source>
</reference>
<evidence type="ECO:0000313" key="6">
    <source>
        <dbReference type="Proteomes" id="UP000823882"/>
    </source>
</evidence>
<evidence type="ECO:0000259" key="4">
    <source>
        <dbReference type="Pfam" id="PF25583"/>
    </source>
</evidence>
<evidence type="ECO:0000313" key="5">
    <source>
        <dbReference type="EMBL" id="HJC41655.1"/>
    </source>
</evidence>